<sequence>MPAPREHVVVVGAGLGGVRTAENLRSRGYLGRITLVGAEPHPPYDRPPLSKQILTGAWEPDRAVLRDKPGLDEIGVSARLGAAAVALHGTTVELEDGARITGDAVVLATGVAARRLPGQPDGVATLRGLDDALALRDALAEARSLLVVGAGFIGAEAAHAARLRGLEVIVLEAGRVPCERALGPLVGELAARLFREAGADLRCGAGIARFTDARTVELADGTTVSADVALAGVGAAPALTWLDGSGLDTAGGVACDAGGRASGADDVWALGDMAAWWDPVRRRRHRAEHWTSAVDQAAAVACAITGAEPPPPAVPYVWSDQFGLKIQVAGRTDLADEVVPLHGDGLDGGPVRGTVVGYFAGGELVAVAAFGAARYLPRYRSLVAAGAGPAAVSAVAGELRSAATR</sequence>
<dbReference type="PRINTS" id="PR00368">
    <property type="entry name" value="FADPNR"/>
</dbReference>
<evidence type="ECO:0000259" key="6">
    <source>
        <dbReference type="Pfam" id="PF14759"/>
    </source>
</evidence>
<dbReference type="Gene3D" id="3.50.50.60">
    <property type="entry name" value="FAD/NAD(P)-binding domain"/>
    <property type="match status" value="2"/>
</dbReference>
<gene>
    <name evidence="7" type="ORF">HNP84_007124</name>
</gene>
<dbReference type="InterPro" id="IPR050446">
    <property type="entry name" value="FAD-oxidoreductase/Apoptosis"/>
</dbReference>
<feature type="domain" description="Reductase C-terminal" evidence="6">
    <location>
        <begin position="316"/>
        <end position="393"/>
    </location>
</feature>
<comment type="caution">
    <text evidence="7">The sequence shown here is derived from an EMBL/GenBank/DDBJ whole genome shotgun (WGS) entry which is preliminary data.</text>
</comment>
<dbReference type="AlphaFoldDB" id="A0A840PDV1"/>
<evidence type="ECO:0000256" key="3">
    <source>
        <dbReference type="ARBA" id="ARBA00022827"/>
    </source>
</evidence>
<feature type="domain" description="FAD/NAD(P)-binding" evidence="5">
    <location>
        <begin position="7"/>
        <end position="297"/>
    </location>
</feature>
<dbReference type="Gene3D" id="3.30.390.30">
    <property type="match status" value="1"/>
</dbReference>
<dbReference type="PRINTS" id="PR00411">
    <property type="entry name" value="PNDRDTASEI"/>
</dbReference>
<comment type="cofactor">
    <cofactor evidence="1">
        <name>FAD</name>
        <dbReference type="ChEBI" id="CHEBI:57692"/>
    </cofactor>
</comment>
<reference evidence="7 8" key="1">
    <citation type="submission" date="2020-08" db="EMBL/GenBank/DDBJ databases">
        <title>Genomic Encyclopedia of Type Strains, Phase IV (KMG-IV): sequencing the most valuable type-strain genomes for metagenomic binning, comparative biology and taxonomic classification.</title>
        <authorList>
            <person name="Goeker M."/>
        </authorList>
    </citation>
    <scope>NUCLEOTIDE SEQUENCE [LARGE SCALE GENOMIC DNA]</scope>
    <source>
        <strain evidence="7 8">DSM 45615</strain>
    </source>
</reference>
<dbReference type="GO" id="GO:0005737">
    <property type="term" value="C:cytoplasm"/>
    <property type="evidence" value="ECO:0007669"/>
    <property type="project" value="TreeGrafter"/>
</dbReference>
<dbReference type="GO" id="GO:0016651">
    <property type="term" value="F:oxidoreductase activity, acting on NAD(P)H"/>
    <property type="evidence" value="ECO:0007669"/>
    <property type="project" value="TreeGrafter"/>
</dbReference>
<dbReference type="PANTHER" id="PTHR43557">
    <property type="entry name" value="APOPTOSIS-INDUCING FACTOR 1"/>
    <property type="match status" value="1"/>
</dbReference>
<keyword evidence="8" id="KW-1185">Reference proteome</keyword>
<evidence type="ECO:0000259" key="5">
    <source>
        <dbReference type="Pfam" id="PF07992"/>
    </source>
</evidence>
<keyword evidence="4" id="KW-0560">Oxidoreductase</keyword>
<evidence type="ECO:0000256" key="1">
    <source>
        <dbReference type="ARBA" id="ARBA00001974"/>
    </source>
</evidence>
<protein>
    <submittedName>
        <fullName evidence="7">NADPH-dependent 2,4-dienoyl-CoA reductase/sulfur reductase-like enzyme</fullName>
    </submittedName>
</protein>
<evidence type="ECO:0000256" key="2">
    <source>
        <dbReference type="ARBA" id="ARBA00022630"/>
    </source>
</evidence>
<dbReference type="InterPro" id="IPR016156">
    <property type="entry name" value="FAD/NAD-linked_Rdtase_dimer_sf"/>
</dbReference>
<dbReference type="EMBL" id="JACHGN010000017">
    <property type="protein sequence ID" value="MBB5137372.1"/>
    <property type="molecule type" value="Genomic_DNA"/>
</dbReference>
<evidence type="ECO:0000256" key="4">
    <source>
        <dbReference type="ARBA" id="ARBA00023002"/>
    </source>
</evidence>
<dbReference type="PANTHER" id="PTHR43557:SF2">
    <property type="entry name" value="RIESKE DOMAIN-CONTAINING PROTEIN-RELATED"/>
    <property type="match status" value="1"/>
</dbReference>
<evidence type="ECO:0000313" key="8">
    <source>
        <dbReference type="Proteomes" id="UP000578449"/>
    </source>
</evidence>
<keyword evidence="2" id="KW-0285">Flavoprotein</keyword>
<dbReference type="InterPro" id="IPR036188">
    <property type="entry name" value="FAD/NAD-bd_sf"/>
</dbReference>
<dbReference type="SUPFAM" id="SSF55424">
    <property type="entry name" value="FAD/NAD-linked reductases, dimerisation (C-terminal) domain"/>
    <property type="match status" value="1"/>
</dbReference>
<name>A0A840PDV1_9ACTN</name>
<accession>A0A840PDV1</accession>
<dbReference type="InterPro" id="IPR028202">
    <property type="entry name" value="Reductase_C"/>
</dbReference>
<dbReference type="Pfam" id="PF07992">
    <property type="entry name" value="Pyr_redox_2"/>
    <property type="match status" value="1"/>
</dbReference>
<dbReference type="RefSeq" id="WP_185054283.1">
    <property type="nucleotide sequence ID" value="NZ_BAABIX010000012.1"/>
</dbReference>
<dbReference type="InterPro" id="IPR023753">
    <property type="entry name" value="FAD/NAD-binding_dom"/>
</dbReference>
<proteinExistence type="predicted"/>
<dbReference type="Pfam" id="PF14759">
    <property type="entry name" value="Reductase_C"/>
    <property type="match status" value="1"/>
</dbReference>
<evidence type="ECO:0000313" key="7">
    <source>
        <dbReference type="EMBL" id="MBB5137372.1"/>
    </source>
</evidence>
<keyword evidence="3" id="KW-0274">FAD</keyword>
<dbReference type="Proteomes" id="UP000578449">
    <property type="component" value="Unassembled WGS sequence"/>
</dbReference>
<organism evidence="7 8">
    <name type="scientific">Thermocatellispora tengchongensis</name>
    <dbReference type="NCBI Taxonomy" id="1073253"/>
    <lineage>
        <taxon>Bacteria</taxon>
        <taxon>Bacillati</taxon>
        <taxon>Actinomycetota</taxon>
        <taxon>Actinomycetes</taxon>
        <taxon>Streptosporangiales</taxon>
        <taxon>Streptosporangiaceae</taxon>
        <taxon>Thermocatellispora</taxon>
    </lineage>
</organism>
<dbReference type="SUPFAM" id="SSF51905">
    <property type="entry name" value="FAD/NAD(P)-binding domain"/>
    <property type="match status" value="2"/>
</dbReference>